<dbReference type="AlphaFoldDB" id="A0A811TZN2"/>
<reference evidence="2" key="1">
    <citation type="submission" date="2020-11" db="EMBL/GenBank/DDBJ databases">
        <authorList>
            <person name="Whitehead M."/>
        </authorList>
    </citation>
    <scope>NUCLEOTIDE SEQUENCE</scope>
    <source>
        <strain evidence="2">EGII</strain>
    </source>
</reference>
<name>A0A811TZN2_CERCA</name>
<protein>
    <submittedName>
        <fullName evidence="2">(Mediterranean fruit fly) hypothetical protein</fullName>
    </submittedName>
</protein>
<feature type="compositionally biased region" description="Low complexity" evidence="1">
    <location>
        <begin position="135"/>
        <end position="147"/>
    </location>
</feature>
<evidence type="ECO:0000313" key="2">
    <source>
        <dbReference type="EMBL" id="CAD6992232.1"/>
    </source>
</evidence>
<comment type="caution">
    <text evidence="2">The sequence shown here is derived from an EMBL/GenBank/DDBJ whole genome shotgun (WGS) entry which is preliminary data.</text>
</comment>
<feature type="region of interest" description="Disordered" evidence="1">
    <location>
        <begin position="120"/>
        <end position="147"/>
    </location>
</feature>
<proteinExistence type="predicted"/>
<keyword evidence="3" id="KW-1185">Reference proteome</keyword>
<feature type="compositionally biased region" description="Basic and acidic residues" evidence="1">
    <location>
        <begin position="18"/>
        <end position="27"/>
    </location>
</feature>
<evidence type="ECO:0000313" key="3">
    <source>
        <dbReference type="Proteomes" id="UP000606786"/>
    </source>
</evidence>
<accession>A0A811TZN2</accession>
<dbReference type="EMBL" id="CAJHJT010000001">
    <property type="protein sequence ID" value="CAD6992232.1"/>
    <property type="molecule type" value="Genomic_DNA"/>
</dbReference>
<evidence type="ECO:0000256" key="1">
    <source>
        <dbReference type="SAM" id="MobiDB-lite"/>
    </source>
</evidence>
<dbReference type="Proteomes" id="UP000606786">
    <property type="component" value="Unassembled WGS sequence"/>
</dbReference>
<gene>
    <name evidence="2" type="ORF">CCAP1982_LOCUS1102</name>
</gene>
<feature type="region of interest" description="Disordered" evidence="1">
    <location>
        <begin position="1"/>
        <end position="27"/>
    </location>
</feature>
<organism evidence="2 3">
    <name type="scientific">Ceratitis capitata</name>
    <name type="common">Mediterranean fruit fly</name>
    <name type="synonym">Tephritis capitata</name>
    <dbReference type="NCBI Taxonomy" id="7213"/>
    <lineage>
        <taxon>Eukaryota</taxon>
        <taxon>Metazoa</taxon>
        <taxon>Ecdysozoa</taxon>
        <taxon>Arthropoda</taxon>
        <taxon>Hexapoda</taxon>
        <taxon>Insecta</taxon>
        <taxon>Pterygota</taxon>
        <taxon>Neoptera</taxon>
        <taxon>Endopterygota</taxon>
        <taxon>Diptera</taxon>
        <taxon>Brachycera</taxon>
        <taxon>Muscomorpha</taxon>
        <taxon>Tephritoidea</taxon>
        <taxon>Tephritidae</taxon>
        <taxon>Ceratitis</taxon>
        <taxon>Ceratitis</taxon>
    </lineage>
</organism>
<sequence length="147" mass="16720">MKQEQTSNGDMAHRHHHHDEQHREKPMWEIRDTNKFISTPLCSDASDDGAKQFPFYLQQCSERAAKPQLRSTESHLMFYIYKSCITLLHADPAAVACGVLSCASMYNNFKVSRPSSIETHDREHGKFCSRHAGMPTSAATPRTTRPD</sequence>